<gene>
    <name evidence="6" type="ORF">B296_00038040</name>
</gene>
<dbReference type="InterPro" id="IPR008511">
    <property type="entry name" value="ROH1-like"/>
</dbReference>
<evidence type="ECO:0000256" key="3">
    <source>
        <dbReference type="ARBA" id="ARBA00022989"/>
    </source>
</evidence>
<dbReference type="EMBL" id="AMZH03011790">
    <property type="protein sequence ID" value="RRT52218.1"/>
    <property type="molecule type" value="Genomic_DNA"/>
</dbReference>
<proteinExistence type="inferred from homology"/>
<comment type="subcellular location">
    <subcellularLocation>
        <location evidence="1">Membrane</location>
        <topology evidence="1">Single-pass membrane protein</topology>
    </subcellularLocation>
</comment>
<reference evidence="6 7" key="1">
    <citation type="journal article" date="2014" name="Agronomy (Basel)">
        <title>A Draft Genome Sequence for Ensete ventricosum, the Drought-Tolerant Tree Against Hunger.</title>
        <authorList>
            <person name="Harrison J."/>
            <person name="Moore K.A."/>
            <person name="Paszkiewicz K."/>
            <person name="Jones T."/>
            <person name="Grant M."/>
            <person name="Ambacheew D."/>
            <person name="Muzemil S."/>
            <person name="Studholme D.J."/>
        </authorList>
    </citation>
    <scope>NUCLEOTIDE SEQUENCE [LARGE SCALE GENOMIC DNA]</scope>
</reference>
<accession>A0A426YKG5</accession>
<dbReference type="Pfam" id="PF05633">
    <property type="entry name" value="ROH1-like"/>
    <property type="match status" value="1"/>
</dbReference>
<comment type="similarity">
    <text evidence="5">Belongs to the ROH1 family.</text>
</comment>
<keyword evidence="4" id="KW-0472">Membrane</keyword>
<evidence type="ECO:0000256" key="1">
    <source>
        <dbReference type="ARBA" id="ARBA00004167"/>
    </source>
</evidence>
<organism evidence="6 7">
    <name type="scientific">Ensete ventricosum</name>
    <name type="common">Abyssinian banana</name>
    <name type="synonym">Musa ensete</name>
    <dbReference type="NCBI Taxonomy" id="4639"/>
    <lineage>
        <taxon>Eukaryota</taxon>
        <taxon>Viridiplantae</taxon>
        <taxon>Streptophyta</taxon>
        <taxon>Embryophyta</taxon>
        <taxon>Tracheophyta</taxon>
        <taxon>Spermatophyta</taxon>
        <taxon>Magnoliopsida</taxon>
        <taxon>Liliopsida</taxon>
        <taxon>Zingiberales</taxon>
        <taxon>Musaceae</taxon>
        <taxon>Ensete</taxon>
    </lineage>
</organism>
<evidence type="ECO:0000313" key="7">
    <source>
        <dbReference type="Proteomes" id="UP000287651"/>
    </source>
</evidence>
<evidence type="ECO:0000256" key="2">
    <source>
        <dbReference type="ARBA" id="ARBA00022692"/>
    </source>
</evidence>
<evidence type="ECO:0000256" key="4">
    <source>
        <dbReference type="ARBA" id="ARBA00023136"/>
    </source>
</evidence>
<name>A0A426YKG5_ENSVE</name>
<dbReference type="Proteomes" id="UP000287651">
    <property type="component" value="Unassembled WGS sequence"/>
</dbReference>
<keyword evidence="2" id="KW-0812">Transmembrane</keyword>
<sequence length="392" mass="43505">MHATGLYSSSLSRSILSFRRDQVDVMDAGASKQQEMLLLDFQRCVADLCVDLSDAAAPGAHDFLSLSWVRRLLNAFLMCHAEFRALLQESRTLVVRSPLDRLVGDFSDRAVKALDICNAARDGIDQIRRWRTHLEIVVAALGPAAGTSRHGISEGQLRRAQKALADLAVLMLDDQDAGAALTRRYRSFGRSGSSAPLQKSGRHLSSLRSLSWSVSRPRSASRLLQAIGSNFAAPRSHEVVATAGFAVPVYTMTAVLLLTMRALVAAIPCQDRGLQAHFSVPRTFAWGAPMTSLHERIVEESRKERKSRAGLLKEIQQIERCTHRLMEQIESIRLPMSAEVETELRQKVEELAQVCEALKEGLDPLERQVREVFLRIVRSRTAGLDCLSRTAQ</sequence>
<comment type="caution">
    <text evidence="6">The sequence shown here is derived from an EMBL/GenBank/DDBJ whole genome shotgun (WGS) entry which is preliminary data.</text>
</comment>
<dbReference type="AlphaFoldDB" id="A0A426YKG5"/>
<evidence type="ECO:0000313" key="6">
    <source>
        <dbReference type="EMBL" id="RRT52218.1"/>
    </source>
</evidence>
<protein>
    <recommendedName>
        <fullName evidence="8">R3H domain-containing protein</fullName>
    </recommendedName>
</protein>
<dbReference type="PANTHER" id="PTHR31509">
    <property type="entry name" value="BPS1-LIKE PROTEIN"/>
    <property type="match status" value="1"/>
</dbReference>
<evidence type="ECO:0000256" key="5">
    <source>
        <dbReference type="ARBA" id="ARBA00035114"/>
    </source>
</evidence>
<dbReference type="GO" id="GO:0016020">
    <property type="term" value="C:membrane"/>
    <property type="evidence" value="ECO:0007669"/>
    <property type="project" value="UniProtKB-SubCell"/>
</dbReference>
<keyword evidence="3" id="KW-1133">Transmembrane helix</keyword>
<evidence type="ECO:0008006" key="8">
    <source>
        <dbReference type="Google" id="ProtNLM"/>
    </source>
</evidence>